<dbReference type="SUPFAM" id="SSF103642">
    <property type="entry name" value="Sec-C motif"/>
    <property type="match status" value="1"/>
</dbReference>
<keyword evidence="4" id="KW-0408">Iron</keyword>
<dbReference type="NCBIfam" id="TIGR04085">
    <property type="entry name" value="rSAM_more_4Fe4S"/>
    <property type="match status" value="1"/>
</dbReference>
<organism evidence="8">
    <name type="scientific">marine sediment metagenome</name>
    <dbReference type="NCBI Taxonomy" id="412755"/>
    <lineage>
        <taxon>unclassified sequences</taxon>
        <taxon>metagenomes</taxon>
        <taxon>ecological metagenomes</taxon>
    </lineage>
</organism>
<dbReference type="InterPro" id="IPR058240">
    <property type="entry name" value="rSAM_sf"/>
</dbReference>
<comment type="caution">
    <text evidence="8">The sequence shown here is derived from an EMBL/GenBank/DDBJ whole genome shotgun (WGS) entry which is preliminary data.</text>
</comment>
<dbReference type="InterPro" id="IPR034491">
    <property type="entry name" value="Anaerob_Ser_sulfatase-maturase"/>
</dbReference>
<dbReference type="InterPro" id="IPR004027">
    <property type="entry name" value="SEC_C_motif"/>
</dbReference>
<comment type="similarity">
    <text evidence="6">Belongs to the radical SAM superfamily. Anaerobic sulfatase-maturating enzyme family.</text>
</comment>
<dbReference type="Pfam" id="PF04055">
    <property type="entry name" value="Radical_SAM"/>
    <property type="match status" value="1"/>
</dbReference>
<dbReference type="SFLD" id="SFLDF00285">
    <property type="entry name" value="anaerobic_Ser-type_sulfatase-m"/>
    <property type="match status" value="1"/>
</dbReference>
<dbReference type="GO" id="GO:0016491">
    <property type="term" value="F:oxidoreductase activity"/>
    <property type="evidence" value="ECO:0007669"/>
    <property type="project" value="InterPro"/>
</dbReference>
<dbReference type="PANTHER" id="PTHR43273:SF3">
    <property type="entry name" value="ANAEROBIC SULFATASE-MATURATING ENZYME HOMOLOG ASLB-RELATED"/>
    <property type="match status" value="1"/>
</dbReference>
<dbReference type="InterPro" id="IPR013785">
    <property type="entry name" value="Aldolase_TIM"/>
</dbReference>
<dbReference type="EMBL" id="LAZR01001177">
    <property type="protein sequence ID" value="KKN49236.1"/>
    <property type="molecule type" value="Genomic_DNA"/>
</dbReference>
<proteinExistence type="inferred from homology"/>
<comment type="cofactor">
    <cofactor evidence="1">
        <name>[4Fe-4S] cluster</name>
        <dbReference type="ChEBI" id="CHEBI:49883"/>
    </cofactor>
</comment>
<dbReference type="GO" id="GO:0051536">
    <property type="term" value="F:iron-sulfur cluster binding"/>
    <property type="evidence" value="ECO:0007669"/>
    <property type="project" value="UniProtKB-KW"/>
</dbReference>
<reference evidence="8" key="1">
    <citation type="journal article" date="2015" name="Nature">
        <title>Complex archaea that bridge the gap between prokaryotes and eukaryotes.</title>
        <authorList>
            <person name="Spang A."/>
            <person name="Saw J.H."/>
            <person name="Jorgensen S.L."/>
            <person name="Zaremba-Niedzwiedzka K."/>
            <person name="Martijn J."/>
            <person name="Lind A.E."/>
            <person name="van Eijk R."/>
            <person name="Schleper C."/>
            <person name="Guy L."/>
            <person name="Ettema T.J."/>
        </authorList>
    </citation>
    <scope>NUCLEOTIDE SEQUENCE</scope>
</reference>
<keyword evidence="3" id="KW-0479">Metal-binding</keyword>
<dbReference type="SFLD" id="SFLDG01067">
    <property type="entry name" value="SPASM/twitch_domain_containing"/>
    <property type="match status" value="1"/>
</dbReference>
<sequence>MKPFSLLIKPASADCNLRCNYCFYIKHLDTVNKTPRMSYEVLEKLISSYMQTNQENNYAFGWQGGEPLLMGLKFFQNTIELQKEFAPPGATVSNGLQTNGTLITVPFAKFFNEYKFLLGVSLDGPSYIHDYYRKSLGKKPTHYLVMRGIQRLKQNSVEFNILILVNSENIKKSREVYQFLLKNSFNFQQYIPCVEFDEDGQPTPSSISGEEWGNFLCELFDLWYKEDKSRISIRIFDSILEYLVYGRYSICHMGNDCRQYFVVEYDGSIYPCDFYVQQNLKLGNILTDTWDDLIESPIYKTFGQNKALWNSQCHKCQFVNYCHGDCQKFRLGDKKSPKTISQLCKGWKKFYSHTLPRFKMIATRIKNASGKNKVSQIKIQKIGRNATCPCGSGKKYKFCCMK</sequence>
<dbReference type="InterPro" id="IPR023885">
    <property type="entry name" value="4Fe4S-binding_SPASM_dom"/>
</dbReference>
<dbReference type="InterPro" id="IPR007197">
    <property type="entry name" value="rSAM"/>
</dbReference>
<keyword evidence="2" id="KW-0949">S-adenosyl-L-methionine</keyword>
<dbReference type="SFLD" id="SFLDS00029">
    <property type="entry name" value="Radical_SAM"/>
    <property type="match status" value="1"/>
</dbReference>
<dbReference type="GO" id="GO:0046872">
    <property type="term" value="F:metal ion binding"/>
    <property type="evidence" value="ECO:0007669"/>
    <property type="project" value="UniProtKB-KW"/>
</dbReference>
<dbReference type="Gene3D" id="3.20.20.70">
    <property type="entry name" value="Aldolase class I"/>
    <property type="match status" value="1"/>
</dbReference>
<evidence type="ECO:0000256" key="6">
    <source>
        <dbReference type="ARBA" id="ARBA00023601"/>
    </source>
</evidence>
<dbReference type="SFLD" id="SFLDG01384">
    <property type="entry name" value="thioether_bond_formation_requi"/>
    <property type="match status" value="1"/>
</dbReference>
<dbReference type="InterPro" id="IPR023867">
    <property type="entry name" value="Sulphatase_maturase_rSAM"/>
</dbReference>
<dbReference type="NCBIfam" id="TIGR03942">
    <property type="entry name" value="sulfatase_rSAM"/>
    <property type="match status" value="1"/>
</dbReference>
<evidence type="ECO:0000259" key="7">
    <source>
        <dbReference type="PROSITE" id="PS51918"/>
    </source>
</evidence>
<dbReference type="SUPFAM" id="SSF102114">
    <property type="entry name" value="Radical SAM enzymes"/>
    <property type="match status" value="1"/>
</dbReference>
<evidence type="ECO:0000256" key="5">
    <source>
        <dbReference type="ARBA" id="ARBA00023014"/>
    </source>
</evidence>
<evidence type="ECO:0000256" key="4">
    <source>
        <dbReference type="ARBA" id="ARBA00023004"/>
    </source>
</evidence>
<dbReference type="PANTHER" id="PTHR43273">
    <property type="entry name" value="ANAEROBIC SULFATASE-MATURATING ENZYME HOMOLOG ASLB-RELATED"/>
    <property type="match status" value="1"/>
</dbReference>
<evidence type="ECO:0000256" key="2">
    <source>
        <dbReference type="ARBA" id="ARBA00022691"/>
    </source>
</evidence>
<dbReference type="Pfam" id="PF13186">
    <property type="entry name" value="SPASM"/>
    <property type="match status" value="1"/>
</dbReference>
<name>A0A0F9TJS1_9ZZZZ</name>
<keyword evidence="5" id="KW-0411">Iron-sulfur</keyword>
<evidence type="ECO:0000313" key="8">
    <source>
        <dbReference type="EMBL" id="KKN49236.1"/>
    </source>
</evidence>
<dbReference type="PROSITE" id="PS51918">
    <property type="entry name" value="RADICAL_SAM"/>
    <property type="match status" value="1"/>
</dbReference>
<dbReference type="CDD" id="cd01335">
    <property type="entry name" value="Radical_SAM"/>
    <property type="match status" value="1"/>
</dbReference>
<dbReference type="Pfam" id="PF02810">
    <property type="entry name" value="SEC-C"/>
    <property type="match status" value="1"/>
</dbReference>
<feature type="domain" description="Radical SAM core" evidence="7">
    <location>
        <begin position="1"/>
        <end position="225"/>
    </location>
</feature>
<accession>A0A0F9TJS1</accession>
<evidence type="ECO:0000256" key="1">
    <source>
        <dbReference type="ARBA" id="ARBA00001966"/>
    </source>
</evidence>
<dbReference type="SFLD" id="SFLDG01386">
    <property type="entry name" value="main_SPASM_domain-containing"/>
    <property type="match status" value="1"/>
</dbReference>
<dbReference type="AlphaFoldDB" id="A0A0F9TJS1"/>
<evidence type="ECO:0000256" key="3">
    <source>
        <dbReference type="ARBA" id="ARBA00022723"/>
    </source>
</evidence>
<dbReference type="SFLD" id="SFLDG01072">
    <property type="entry name" value="dehydrogenase_like"/>
    <property type="match status" value="1"/>
</dbReference>
<gene>
    <name evidence="8" type="ORF">LCGC14_0644950</name>
</gene>
<protein>
    <recommendedName>
        <fullName evidence="7">Radical SAM core domain-containing protein</fullName>
    </recommendedName>
</protein>